<reference evidence="3" key="1">
    <citation type="journal article" date="2021" name="BMC Genomics">
        <title>Chromosome-level genome assembly and manually-curated proteome of model necrotroph Parastagonospora nodorum Sn15 reveals a genome-wide trove of candidate effector homologs, and redundancy of virulence-related functions within an accessory chromosome.</title>
        <authorList>
            <person name="Bertazzoni S."/>
            <person name="Jones D.A.B."/>
            <person name="Phan H.T."/>
            <person name="Tan K.-C."/>
            <person name="Hane J.K."/>
        </authorList>
    </citation>
    <scope>NUCLEOTIDE SEQUENCE [LARGE SCALE GENOMIC DNA]</scope>
    <source>
        <strain evidence="3">SN15 / ATCC MYA-4574 / FGSC 10173)</strain>
    </source>
</reference>
<feature type="compositionally biased region" description="Pro residues" evidence="1">
    <location>
        <begin position="158"/>
        <end position="167"/>
    </location>
</feature>
<dbReference type="VEuPathDB" id="FungiDB:JI435_002580"/>
<evidence type="ECO:0000313" key="2">
    <source>
        <dbReference type="EMBL" id="QRC90741.1"/>
    </source>
</evidence>
<feature type="compositionally biased region" description="Low complexity" evidence="1">
    <location>
        <begin position="441"/>
        <end position="465"/>
    </location>
</feature>
<name>A0A7U2EPQ9_PHANO</name>
<feature type="region of interest" description="Disordered" evidence="1">
    <location>
        <begin position="81"/>
        <end position="465"/>
    </location>
</feature>
<feature type="region of interest" description="Disordered" evidence="1">
    <location>
        <begin position="480"/>
        <end position="499"/>
    </location>
</feature>
<dbReference type="Proteomes" id="UP000663193">
    <property type="component" value="Chromosome 1"/>
</dbReference>
<protein>
    <submittedName>
        <fullName evidence="2">Uncharacterized protein</fullName>
    </submittedName>
</protein>
<feature type="compositionally biased region" description="Low complexity" evidence="1">
    <location>
        <begin position="180"/>
        <end position="196"/>
    </location>
</feature>
<sequence>MAQQGYGLTVPSSRQDVISALLNEYGNSFGRGDGPSALSPVPTEKDLPAPPPRSDSLRNKPLPAVQRAEQRMSMKFQLRVIEDAPVAPNNFPRDPESPRPRKKILYRSLSRDAKPPSLNLIVSNGSTAVVPPTPVLPALPARAQTFPISTTKSDPEDLPSPPPPPPQKSARRSAVQRKPLSLQQSRSQSDLARSDSFLSPGENRSSMERPATVEAVSSVKRKGLPEPAAKKFVGLAQLGAGPRGGKGGPLPPTSAPRKKSVDAEAPVKGQEENVKAPAVQQQRNAPAMNQMPPTPEEDRAPTPPRKVAIGLPSNPRAKGGAASPKHVRGKSSTGFSLLKAHRPAPPPPSKIIETLTPEWTPSPTLKPEQLKDQAISPVSPLPPPTEQRRPFSFEAASASAAAPQIQEQPKSAVPIVTPPSVAAPPAQDDSPIRPSSADLCGASPTASGSTPPTPSAAPASQEPETTTVLPVPAVTVQPSPIQQTHPAVTEPPSTPPPFAPLTRAPIPLPEVLIPAITPSHLSCYTSHRNVIWSNNTFQPMGCMICHLNNRERKWCCTWCQLRICMNCSQELCMVPGRNLEVYLQEREKLGAAQERNRVPENVLSAVYERDEDFS</sequence>
<dbReference type="AlphaFoldDB" id="A0A7U2EPQ9"/>
<keyword evidence="3" id="KW-1185">Reference proteome</keyword>
<feature type="region of interest" description="Disordered" evidence="1">
    <location>
        <begin position="25"/>
        <end position="62"/>
    </location>
</feature>
<dbReference type="EMBL" id="CP069023">
    <property type="protein sequence ID" value="QRC90741.1"/>
    <property type="molecule type" value="Genomic_DNA"/>
</dbReference>
<organism evidence="2 3">
    <name type="scientific">Phaeosphaeria nodorum (strain SN15 / ATCC MYA-4574 / FGSC 10173)</name>
    <name type="common">Glume blotch fungus</name>
    <name type="synonym">Parastagonospora nodorum</name>
    <dbReference type="NCBI Taxonomy" id="321614"/>
    <lineage>
        <taxon>Eukaryota</taxon>
        <taxon>Fungi</taxon>
        <taxon>Dikarya</taxon>
        <taxon>Ascomycota</taxon>
        <taxon>Pezizomycotina</taxon>
        <taxon>Dothideomycetes</taxon>
        <taxon>Pleosporomycetidae</taxon>
        <taxon>Pleosporales</taxon>
        <taxon>Pleosporineae</taxon>
        <taxon>Phaeosphaeriaceae</taxon>
        <taxon>Parastagonospora</taxon>
    </lineage>
</organism>
<evidence type="ECO:0000256" key="1">
    <source>
        <dbReference type="SAM" id="MobiDB-lite"/>
    </source>
</evidence>
<proteinExistence type="predicted"/>
<gene>
    <name evidence="2" type="ORF">JI435_002580</name>
</gene>
<dbReference type="OrthoDB" id="5425130at2759"/>
<accession>A0A7U2EPQ9</accession>
<evidence type="ECO:0000313" key="3">
    <source>
        <dbReference type="Proteomes" id="UP000663193"/>
    </source>
</evidence>